<keyword evidence="2" id="KW-1185">Reference proteome</keyword>
<dbReference type="Proteomes" id="UP000321927">
    <property type="component" value="Unassembled WGS sequence"/>
</dbReference>
<organism evidence="1 2">
    <name type="scientific">Algoriphagus ratkowskyi</name>
    <dbReference type="NCBI Taxonomy" id="57028"/>
    <lineage>
        <taxon>Bacteria</taxon>
        <taxon>Pseudomonadati</taxon>
        <taxon>Bacteroidota</taxon>
        <taxon>Cytophagia</taxon>
        <taxon>Cytophagales</taxon>
        <taxon>Cyclobacteriaceae</taxon>
        <taxon>Algoriphagus</taxon>
    </lineage>
</organism>
<gene>
    <name evidence="1" type="ORF">ESW18_00955</name>
</gene>
<dbReference type="EMBL" id="VORV01000001">
    <property type="protein sequence ID" value="TXD79731.1"/>
    <property type="molecule type" value="Genomic_DNA"/>
</dbReference>
<evidence type="ECO:0000313" key="1">
    <source>
        <dbReference type="EMBL" id="TXD79731.1"/>
    </source>
</evidence>
<proteinExistence type="predicted"/>
<evidence type="ECO:0000313" key="2">
    <source>
        <dbReference type="Proteomes" id="UP000321927"/>
    </source>
</evidence>
<name>A0ABY3HV37_9BACT</name>
<sequence length="79" mass="9442">MENLIPITTEYIRPSRSIDILHLVKSASILPIYIYNYEGLHFHYFDSLIRLIQFFESGQEPNRSFCSEQELDDFLEDLR</sequence>
<protein>
    <submittedName>
        <fullName evidence="1">Uncharacterized protein</fullName>
    </submittedName>
</protein>
<dbReference type="RefSeq" id="WP_086501952.1">
    <property type="nucleotide sequence ID" value="NZ_MSSV01000011.1"/>
</dbReference>
<reference evidence="1 2" key="1">
    <citation type="submission" date="2019-08" db="EMBL/GenBank/DDBJ databases">
        <title>Genome of Algoriphagus ratkowskyi IC026.</title>
        <authorList>
            <person name="Bowman J.P."/>
        </authorList>
    </citation>
    <scope>NUCLEOTIDE SEQUENCE [LARGE SCALE GENOMIC DNA]</scope>
    <source>
        <strain evidence="1 2">IC026</strain>
    </source>
</reference>
<accession>A0ABY3HV37</accession>
<comment type="caution">
    <text evidence="1">The sequence shown here is derived from an EMBL/GenBank/DDBJ whole genome shotgun (WGS) entry which is preliminary data.</text>
</comment>